<name>A0A9P4DPT4_9BACT</name>
<comment type="caution">
    <text evidence="1">The sequence shown here is derived from an EMBL/GenBank/DDBJ whole genome shotgun (WGS) entry which is preliminary data.</text>
</comment>
<accession>A0A9P4DPT4</accession>
<reference evidence="1 2" key="1">
    <citation type="journal article" date="2019" name="Nat. Med.">
        <title>A library of human gut bacterial isolates paired with longitudinal multiomics data enables mechanistic microbiome research.</title>
        <authorList>
            <person name="Poyet M."/>
            <person name="Groussin M."/>
            <person name="Gibbons S.M."/>
            <person name="Avila-Pacheco J."/>
            <person name="Jiang X."/>
            <person name="Kearney S.M."/>
            <person name="Perrotta A.R."/>
            <person name="Berdy B."/>
            <person name="Zhao S."/>
            <person name="Lieberman T.D."/>
            <person name="Swanson P.K."/>
            <person name="Smith M."/>
            <person name="Roesemann S."/>
            <person name="Alexander J.E."/>
            <person name="Rich S.A."/>
            <person name="Livny J."/>
            <person name="Vlamakis H."/>
            <person name="Clish C."/>
            <person name="Bullock K."/>
            <person name="Deik A."/>
            <person name="Scott J."/>
            <person name="Pierce K.A."/>
            <person name="Xavier R.J."/>
            <person name="Alm E.J."/>
        </authorList>
    </citation>
    <scope>NUCLEOTIDE SEQUENCE [LARGE SCALE GENOMIC DNA]</scope>
    <source>
        <strain evidence="1 2">BIOML-A204</strain>
    </source>
</reference>
<evidence type="ECO:0000313" key="1">
    <source>
        <dbReference type="EMBL" id="KAA2563312.1"/>
    </source>
</evidence>
<dbReference type="AlphaFoldDB" id="A0A9P4DPT4"/>
<dbReference type="Proteomes" id="UP000323119">
    <property type="component" value="Unassembled WGS sequence"/>
</dbReference>
<organism evidence="1 2">
    <name type="scientific">Alistipes onderdonkii</name>
    <dbReference type="NCBI Taxonomy" id="328813"/>
    <lineage>
        <taxon>Bacteria</taxon>
        <taxon>Pseudomonadati</taxon>
        <taxon>Bacteroidota</taxon>
        <taxon>Bacteroidia</taxon>
        <taxon>Bacteroidales</taxon>
        <taxon>Rikenellaceae</taxon>
        <taxon>Alistipes</taxon>
    </lineage>
</organism>
<protein>
    <submittedName>
        <fullName evidence="1">Uncharacterized protein</fullName>
    </submittedName>
</protein>
<evidence type="ECO:0000313" key="2">
    <source>
        <dbReference type="Proteomes" id="UP000323119"/>
    </source>
</evidence>
<gene>
    <name evidence="1" type="ORF">F2S36_04870</name>
</gene>
<proteinExistence type="predicted"/>
<sequence>MTFQKRGRGFAGMSFLINPAIEIPAIAFPNIVTFSESSTTLNMLQTHIDSDTIIFDYTTTEGKQSVFKFPLTGFNEKYLEQFI</sequence>
<dbReference type="EMBL" id="VVUY01000003">
    <property type="protein sequence ID" value="KAA2563312.1"/>
    <property type="molecule type" value="Genomic_DNA"/>
</dbReference>